<reference evidence="6 7" key="1">
    <citation type="journal article" date="2014" name="Gene">
        <title>A comparative genomic analysis of the alkalitolerant soil bacterium Bacillus lehensis G1.</title>
        <authorList>
            <person name="Noor Y.M."/>
            <person name="Samsulrizal N.H."/>
            <person name="Jema'on N.A."/>
            <person name="Low K.O."/>
            <person name="Ramli A.N."/>
            <person name="Alias N.I."/>
            <person name="Damis S.I."/>
            <person name="Fuzi S.F."/>
            <person name="Isa M.N."/>
            <person name="Murad A.M."/>
            <person name="Raih M.F."/>
            <person name="Bakar F.D."/>
            <person name="Najimudin N."/>
            <person name="Mahadi N.M."/>
            <person name="Illias R.M."/>
        </authorList>
    </citation>
    <scope>NUCLEOTIDE SEQUENCE [LARGE SCALE GENOMIC DNA]</scope>
    <source>
        <strain evidence="6 7">G1</strain>
    </source>
</reference>
<evidence type="ECO:0000313" key="6">
    <source>
        <dbReference type="EMBL" id="AIC95071.1"/>
    </source>
</evidence>
<dbReference type="GO" id="GO:0070403">
    <property type="term" value="F:NAD+ binding"/>
    <property type="evidence" value="ECO:0007669"/>
    <property type="project" value="InterPro"/>
</dbReference>
<proteinExistence type="predicted"/>
<evidence type="ECO:0000256" key="3">
    <source>
        <dbReference type="ARBA" id="ARBA00023027"/>
    </source>
</evidence>
<dbReference type="eggNOG" id="COG0451">
    <property type="taxonomic scope" value="Bacteria"/>
</dbReference>
<evidence type="ECO:0000256" key="4">
    <source>
        <dbReference type="ARBA" id="ARBA00023239"/>
    </source>
</evidence>
<dbReference type="PANTHER" id="PTHR43078:SF6">
    <property type="entry name" value="UDP-GLUCURONIC ACID DECARBOXYLASE 1"/>
    <property type="match status" value="1"/>
</dbReference>
<keyword evidence="2" id="KW-0210">Decarboxylase</keyword>
<sequence>MNILVTGGLGFIGSHLTEKLLQEGHTVCAMDQVRDDDLVEEFARSTRFFFINSRVEDADVTEHWVKWADVVFHLAASLSVRRCVEEPDEIITGNLIPAQVVLEKAIKSKTKVVFASTSEVYGKSEDLPYREDGDRLVGATSTHRWCYATVKALEEHMFLAAGKKGLPVTILRYFNAYGPRAKSGLYGGVIPIFISAALRNEPLYVHGDGKQTRCFTYVKDTVDATSRAIDDYCNGEVINIGSSKEISILQLAQSIVQLTNSQSDIQLVPYEKVYQSGFEDMKKRVPYTDKMEKILRHSASVSLVDGLKETIQYYRLFL</sequence>
<organism evidence="6 7">
    <name type="scientific">Shouchella lehensis G1</name>
    <dbReference type="NCBI Taxonomy" id="1246626"/>
    <lineage>
        <taxon>Bacteria</taxon>
        <taxon>Bacillati</taxon>
        <taxon>Bacillota</taxon>
        <taxon>Bacilli</taxon>
        <taxon>Bacillales</taxon>
        <taxon>Bacillaceae</taxon>
        <taxon>Shouchella</taxon>
    </lineage>
</organism>
<dbReference type="PATRIC" id="fig|1246626.3.peg.2493"/>
<dbReference type="GO" id="GO:0048040">
    <property type="term" value="F:UDP-glucuronate decarboxylase activity"/>
    <property type="evidence" value="ECO:0007669"/>
    <property type="project" value="TreeGrafter"/>
</dbReference>
<evidence type="ECO:0000256" key="1">
    <source>
        <dbReference type="ARBA" id="ARBA00001911"/>
    </source>
</evidence>
<dbReference type="Proteomes" id="UP000027142">
    <property type="component" value="Chromosome"/>
</dbReference>
<comment type="cofactor">
    <cofactor evidence="1">
        <name>NAD(+)</name>
        <dbReference type="ChEBI" id="CHEBI:57540"/>
    </cofactor>
</comment>
<dbReference type="OrthoDB" id="9811743at2"/>
<dbReference type="RefSeq" id="WP_038481371.1">
    <property type="nucleotide sequence ID" value="NZ_CP003923.1"/>
</dbReference>
<dbReference type="EMBL" id="CP003923">
    <property type="protein sequence ID" value="AIC95071.1"/>
    <property type="molecule type" value="Genomic_DNA"/>
</dbReference>
<dbReference type="KEGG" id="ble:BleG1_2504"/>
<evidence type="ECO:0000259" key="5">
    <source>
        <dbReference type="Pfam" id="PF01370"/>
    </source>
</evidence>
<dbReference type="STRING" id="1246626.BleG1_2504"/>
<dbReference type="PANTHER" id="PTHR43078">
    <property type="entry name" value="UDP-GLUCURONIC ACID DECARBOXYLASE-RELATED"/>
    <property type="match status" value="1"/>
</dbReference>
<dbReference type="Pfam" id="PF01370">
    <property type="entry name" value="Epimerase"/>
    <property type="match status" value="1"/>
</dbReference>
<name>A0A060LUY7_9BACI</name>
<dbReference type="Gene3D" id="3.40.50.720">
    <property type="entry name" value="NAD(P)-binding Rossmann-like Domain"/>
    <property type="match status" value="1"/>
</dbReference>
<accession>A0A060LUY7</accession>
<dbReference type="GO" id="GO:0005737">
    <property type="term" value="C:cytoplasm"/>
    <property type="evidence" value="ECO:0007669"/>
    <property type="project" value="TreeGrafter"/>
</dbReference>
<dbReference type="AlphaFoldDB" id="A0A060LUY7"/>
<dbReference type="InterPro" id="IPR036291">
    <property type="entry name" value="NAD(P)-bd_dom_sf"/>
</dbReference>
<dbReference type="HOGENOM" id="CLU_007383_4_0_9"/>
<dbReference type="InterPro" id="IPR044516">
    <property type="entry name" value="UXS-like"/>
</dbReference>
<dbReference type="SUPFAM" id="SSF51735">
    <property type="entry name" value="NAD(P)-binding Rossmann-fold domains"/>
    <property type="match status" value="1"/>
</dbReference>
<keyword evidence="4" id="KW-0456">Lyase</keyword>
<evidence type="ECO:0000256" key="2">
    <source>
        <dbReference type="ARBA" id="ARBA00022793"/>
    </source>
</evidence>
<protein>
    <submittedName>
        <fullName evidence="6">NAD-dependent epimerase/dehydratase</fullName>
    </submittedName>
</protein>
<feature type="domain" description="NAD-dependent epimerase/dehydratase" evidence="5">
    <location>
        <begin position="3"/>
        <end position="241"/>
    </location>
</feature>
<gene>
    <name evidence="6" type="ORF">BleG1_2504</name>
</gene>
<dbReference type="GO" id="GO:0042732">
    <property type="term" value="P:D-xylose metabolic process"/>
    <property type="evidence" value="ECO:0007669"/>
    <property type="project" value="InterPro"/>
</dbReference>
<evidence type="ECO:0000313" key="7">
    <source>
        <dbReference type="Proteomes" id="UP000027142"/>
    </source>
</evidence>
<keyword evidence="3" id="KW-0520">NAD</keyword>
<keyword evidence="7" id="KW-1185">Reference proteome</keyword>
<dbReference type="InterPro" id="IPR001509">
    <property type="entry name" value="Epimerase_deHydtase"/>
</dbReference>